<dbReference type="SUPFAM" id="SSF46565">
    <property type="entry name" value="Chaperone J-domain"/>
    <property type="match status" value="1"/>
</dbReference>
<dbReference type="CDD" id="cd06257">
    <property type="entry name" value="DnaJ"/>
    <property type="match status" value="1"/>
</dbReference>
<evidence type="ECO:0000313" key="10">
    <source>
        <dbReference type="EMBL" id="KAG2222820.1"/>
    </source>
</evidence>
<dbReference type="Gene3D" id="1.10.287.110">
    <property type="entry name" value="DnaJ domain"/>
    <property type="match status" value="1"/>
</dbReference>
<feature type="transmembrane region" description="Helical" evidence="7">
    <location>
        <begin position="136"/>
        <end position="160"/>
    </location>
</feature>
<keyword evidence="3 7" id="KW-1133">Transmembrane helix</keyword>
<dbReference type="PANTHER" id="PTHR44653">
    <property type="entry name" value="DNAJ HOMOLOG SUBFAMILY C MEMBER 1"/>
    <property type="match status" value="1"/>
</dbReference>
<evidence type="ECO:0000256" key="4">
    <source>
        <dbReference type="ARBA" id="ARBA00023136"/>
    </source>
</evidence>
<accession>A0A8H7S4Z4</accession>
<dbReference type="InterPro" id="IPR052606">
    <property type="entry name" value="DnaJ_domain_protein"/>
</dbReference>
<name>A0A8H7S4Z4_9FUNG</name>
<keyword evidence="2 8" id="KW-0732">Signal</keyword>
<sequence length="313" mass="35642">MRWSSLCIMLSVLLALLTISAPSVRAWEQADFEIFDLVDELEKSEGKDINFYSWLNVSPSSTASDINRAYRKLSLKLHPDKNKKDVQAREKFARLGKIVAILRDSAKRERYDHFYKNGVPRWRGTGYYYARFRPGLGTVIVFLMLVSGGMQYIAGCINYYQEKKKIIGFVQDARAALTQNVPKSQGAPTLGRSYVEVGGRVLRCEVKSDEYIIIHTSNDQEPVHLNTKWITKPTVANNVYFIKWFMPLFYKLTGKQTPEPKHIDDSPETSDQEGVQQEDDKKSKKKGKRGKPTVVTGSKVGGRRRAVAKPQQN</sequence>
<evidence type="ECO:0000256" key="7">
    <source>
        <dbReference type="SAM" id="Phobius"/>
    </source>
</evidence>
<keyword evidence="1 7" id="KW-0812">Transmembrane</keyword>
<evidence type="ECO:0000313" key="11">
    <source>
        <dbReference type="Proteomes" id="UP000646827"/>
    </source>
</evidence>
<evidence type="ECO:0000256" key="8">
    <source>
        <dbReference type="SAM" id="SignalP"/>
    </source>
</evidence>
<feature type="chain" id="PRO_5034075799" description="J domain-containing protein" evidence="8">
    <location>
        <begin position="27"/>
        <end position="313"/>
    </location>
</feature>
<dbReference type="InterPro" id="IPR001623">
    <property type="entry name" value="DnaJ_domain"/>
</dbReference>
<evidence type="ECO:0000256" key="5">
    <source>
        <dbReference type="ARBA" id="ARBA00037847"/>
    </source>
</evidence>
<dbReference type="Proteomes" id="UP000646827">
    <property type="component" value="Unassembled WGS sequence"/>
</dbReference>
<dbReference type="PANTHER" id="PTHR44653:SF2">
    <property type="entry name" value="DNAJ HOMOLOG SUBFAMILY C MEMBER 1"/>
    <property type="match status" value="1"/>
</dbReference>
<evidence type="ECO:0000256" key="2">
    <source>
        <dbReference type="ARBA" id="ARBA00022729"/>
    </source>
</evidence>
<dbReference type="PROSITE" id="PS50076">
    <property type="entry name" value="DNAJ_2"/>
    <property type="match status" value="1"/>
</dbReference>
<dbReference type="EMBL" id="JAEPRB010000074">
    <property type="protein sequence ID" value="KAG2222820.1"/>
    <property type="molecule type" value="Genomic_DNA"/>
</dbReference>
<dbReference type="OrthoDB" id="413400at2759"/>
<evidence type="ECO:0000256" key="1">
    <source>
        <dbReference type="ARBA" id="ARBA00022692"/>
    </source>
</evidence>
<evidence type="ECO:0000256" key="3">
    <source>
        <dbReference type="ARBA" id="ARBA00022989"/>
    </source>
</evidence>
<protein>
    <recommendedName>
        <fullName evidence="9">J domain-containing protein</fullName>
    </recommendedName>
</protein>
<gene>
    <name evidence="10" type="ORF">INT45_011630</name>
</gene>
<feature type="signal peptide" evidence="8">
    <location>
        <begin position="1"/>
        <end position="26"/>
    </location>
</feature>
<keyword evidence="11" id="KW-1185">Reference proteome</keyword>
<feature type="domain" description="J" evidence="9">
    <location>
        <begin position="50"/>
        <end position="115"/>
    </location>
</feature>
<dbReference type="InterPro" id="IPR036869">
    <property type="entry name" value="J_dom_sf"/>
</dbReference>
<evidence type="ECO:0000259" key="9">
    <source>
        <dbReference type="PROSITE" id="PS50076"/>
    </source>
</evidence>
<evidence type="ECO:0000256" key="6">
    <source>
        <dbReference type="SAM" id="MobiDB-lite"/>
    </source>
</evidence>
<reference evidence="10 11" key="1">
    <citation type="submission" date="2020-12" db="EMBL/GenBank/DDBJ databases">
        <title>Metabolic potential, ecology and presence of endohyphal bacteria is reflected in genomic diversity of Mucoromycotina.</title>
        <authorList>
            <person name="Muszewska A."/>
            <person name="Okrasinska A."/>
            <person name="Steczkiewicz K."/>
            <person name="Drgas O."/>
            <person name="Orlowska M."/>
            <person name="Perlinska-Lenart U."/>
            <person name="Aleksandrzak-Piekarczyk T."/>
            <person name="Szatraj K."/>
            <person name="Zielenkiewicz U."/>
            <person name="Pilsyk S."/>
            <person name="Malc E."/>
            <person name="Mieczkowski P."/>
            <person name="Kruszewska J.S."/>
            <person name="Biernat P."/>
            <person name="Pawlowska J."/>
        </authorList>
    </citation>
    <scope>NUCLEOTIDE SEQUENCE [LARGE SCALE GENOMIC DNA]</scope>
    <source>
        <strain evidence="10 11">CBS 142.35</strain>
    </source>
</reference>
<organism evidence="10 11">
    <name type="scientific">Circinella minor</name>
    <dbReference type="NCBI Taxonomy" id="1195481"/>
    <lineage>
        <taxon>Eukaryota</taxon>
        <taxon>Fungi</taxon>
        <taxon>Fungi incertae sedis</taxon>
        <taxon>Mucoromycota</taxon>
        <taxon>Mucoromycotina</taxon>
        <taxon>Mucoromycetes</taxon>
        <taxon>Mucorales</taxon>
        <taxon>Lichtheimiaceae</taxon>
        <taxon>Circinella</taxon>
    </lineage>
</organism>
<proteinExistence type="predicted"/>
<dbReference type="AlphaFoldDB" id="A0A8H7S4Z4"/>
<dbReference type="PRINTS" id="PR00625">
    <property type="entry name" value="JDOMAIN"/>
</dbReference>
<feature type="region of interest" description="Disordered" evidence="6">
    <location>
        <begin position="257"/>
        <end position="313"/>
    </location>
</feature>
<keyword evidence="4 7" id="KW-0472">Membrane</keyword>
<dbReference type="Pfam" id="PF00226">
    <property type="entry name" value="DnaJ"/>
    <property type="match status" value="1"/>
</dbReference>
<comment type="subcellular location">
    <subcellularLocation>
        <location evidence="5">Endomembrane system</location>
        <topology evidence="5">Single-pass membrane protein</topology>
    </subcellularLocation>
</comment>
<dbReference type="SMART" id="SM00271">
    <property type="entry name" value="DnaJ"/>
    <property type="match status" value="1"/>
</dbReference>
<comment type="caution">
    <text evidence="10">The sequence shown here is derived from an EMBL/GenBank/DDBJ whole genome shotgun (WGS) entry which is preliminary data.</text>
</comment>
<dbReference type="GO" id="GO:0012505">
    <property type="term" value="C:endomembrane system"/>
    <property type="evidence" value="ECO:0007669"/>
    <property type="project" value="UniProtKB-SubCell"/>
</dbReference>